<dbReference type="AlphaFoldDB" id="A0AAU9X4A7"/>
<evidence type="ECO:0000313" key="2">
    <source>
        <dbReference type="Proteomes" id="UP001159428"/>
    </source>
</evidence>
<proteinExistence type="predicted"/>
<feature type="non-terminal residue" evidence="1">
    <location>
        <position position="1"/>
    </location>
</feature>
<keyword evidence="2" id="KW-1185">Reference proteome</keyword>
<evidence type="ECO:0000313" key="1">
    <source>
        <dbReference type="EMBL" id="CAH3134936.1"/>
    </source>
</evidence>
<protein>
    <submittedName>
        <fullName evidence="1">Uncharacterized protein</fullName>
    </submittedName>
</protein>
<organism evidence="1 2">
    <name type="scientific">Pocillopora meandrina</name>
    <dbReference type="NCBI Taxonomy" id="46732"/>
    <lineage>
        <taxon>Eukaryota</taxon>
        <taxon>Metazoa</taxon>
        <taxon>Cnidaria</taxon>
        <taxon>Anthozoa</taxon>
        <taxon>Hexacorallia</taxon>
        <taxon>Scleractinia</taxon>
        <taxon>Astrocoeniina</taxon>
        <taxon>Pocilloporidae</taxon>
        <taxon>Pocillopora</taxon>
    </lineage>
</organism>
<reference evidence="1 2" key="1">
    <citation type="submission" date="2022-05" db="EMBL/GenBank/DDBJ databases">
        <authorList>
            <consortium name="Genoscope - CEA"/>
            <person name="William W."/>
        </authorList>
    </citation>
    <scope>NUCLEOTIDE SEQUENCE [LARGE SCALE GENOMIC DNA]</scope>
</reference>
<dbReference type="Proteomes" id="UP001159428">
    <property type="component" value="Unassembled WGS sequence"/>
</dbReference>
<name>A0AAU9X4A7_9CNID</name>
<dbReference type="EMBL" id="CALNXJ010000029">
    <property type="protein sequence ID" value="CAH3134936.1"/>
    <property type="molecule type" value="Genomic_DNA"/>
</dbReference>
<comment type="caution">
    <text evidence="1">The sequence shown here is derived from an EMBL/GenBank/DDBJ whole genome shotgun (WGS) entry which is preliminary data.</text>
</comment>
<accession>A0AAU9X4A7</accession>
<sequence>NKEVLISARLTEGTAFYGCYRGREIIFLFLKSYQRTLNRTHTRKQTEPIIISSDQFGSPTEIPFLDQQRATHKS</sequence>
<gene>
    <name evidence="1" type="ORF">PMEA_00015952</name>
</gene>